<keyword evidence="2" id="KW-0472">Membrane</keyword>
<dbReference type="EMBL" id="PFPL01000063">
    <property type="protein sequence ID" value="PIZ95123.1"/>
    <property type="molecule type" value="Genomic_DNA"/>
</dbReference>
<name>A0A2M7V8J9_9BACT</name>
<keyword evidence="2" id="KW-1133">Transmembrane helix</keyword>
<feature type="transmembrane region" description="Helical" evidence="2">
    <location>
        <begin position="107"/>
        <end position="130"/>
    </location>
</feature>
<comment type="caution">
    <text evidence="3">The sequence shown here is derived from an EMBL/GenBank/DDBJ whole genome shotgun (WGS) entry which is preliminary data.</text>
</comment>
<reference evidence="4" key="1">
    <citation type="submission" date="2017-09" db="EMBL/GenBank/DDBJ databases">
        <title>Depth-based differentiation of microbial function through sediment-hosted aquifers and enrichment of novel symbionts in the deep terrestrial subsurface.</title>
        <authorList>
            <person name="Probst A.J."/>
            <person name="Ladd B."/>
            <person name="Jarett J.K."/>
            <person name="Geller-Mcgrath D.E."/>
            <person name="Sieber C.M.K."/>
            <person name="Emerson J.B."/>
            <person name="Anantharaman K."/>
            <person name="Thomas B.C."/>
            <person name="Malmstrom R."/>
            <person name="Stieglmeier M."/>
            <person name="Klingl A."/>
            <person name="Woyke T."/>
            <person name="Ryan C.M."/>
            <person name="Banfield J.F."/>
        </authorList>
    </citation>
    <scope>NUCLEOTIDE SEQUENCE [LARGE SCALE GENOMIC DNA]</scope>
</reference>
<evidence type="ECO:0000256" key="1">
    <source>
        <dbReference type="SAM" id="MobiDB-lite"/>
    </source>
</evidence>
<accession>A0A2M7V8J9</accession>
<proteinExistence type="predicted"/>
<dbReference type="AlphaFoldDB" id="A0A2M7V8J9"/>
<feature type="transmembrane region" description="Helical" evidence="2">
    <location>
        <begin position="70"/>
        <end position="86"/>
    </location>
</feature>
<sequence>LNAVSASAGGNLINMFNLEKINSLVQGADLGTDITGAGIEVIAASLISLAFAIATAVSLGSYAIVMTVRVVVLWALIILSPLAYLFSAMPKGEKYASRWWEEFTKHVIVAPVMVFFLWLAFATLGTGQIMSEIQTGNSIRLQQGTDPISISISEVSTWENMANYIIGFIFLYIGLKMTQETGATGSHLVGSAINYGKQAFTIGSGYAFGRWMTGKGKDNGKLLGGKALKGVGKYAYNKTGLSSFIGERKATFANMKKERIMNAVTKTKGLEDSAREEREKGNKGKAFLLSLRSKWHQPVQRAAKQAEDWNKAAEAFKETWEESQSTSDTEAGQVKQRAYTERDKVKAKAAEKVRQKQQEQEALANAMQDEMTLRLDTENNELNSGLQESLKNIETEYNPILEAGNDDKKVLNWLMNERDHKVAKIEEDSSLTDDQKTEQIGKINDEYSENKNALRGGTEENAMVKGKYNHAMMELLDKEKSELVANYNVSTQDYDAIANNRTANLNASLASGEIKQPEYDKKIREIEKSREVSKQAQKAVMDDEKIQKETARVAALPDGSEEKAKALAELNKKKLETFQDKFAESYQDFVLQNRSDEFFERAGLSMSGGDKKGAQKKISVLRRDNSAGQLWQFSQFVTNEQKTQAKSGAVAEELGKKSRQKQEIKTSDARDSLRIAQNKTAVFRQQTEDKHFKENKEEMDALNYREITKQGGLIAKKIQDAIKNVKVVDPALREALASSIASAAGRGSEEATAAISEILKAVGFEENISSNDLLGQQRKMLSMLLGKNVEKVAGENENITVQRAYKDFVDSHGGDDKAQVVLKYVDSALKNAGSDGLLHSVGLFDDKNVDENGRVKIKMQTDRQSFGETRQYFAERQKPNTLTGIDGILNTTNNNQFTINVIDNKGNRTSQIDQLAKNALKKTLDGIKQNTQLTSAFKTQLQQWHEQDGRNFEAMLEELSEESKNAIEKVIHK</sequence>
<evidence type="ECO:0000256" key="2">
    <source>
        <dbReference type="SAM" id="Phobius"/>
    </source>
</evidence>
<feature type="region of interest" description="Disordered" evidence="1">
    <location>
        <begin position="648"/>
        <end position="670"/>
    </location>
</feature>
<keyword evidence="2" id="KW-0812">Transmembrane</keyword>
<organism evidence="3 4">
    <name type="scientific">Candidatus Magasanikbacteria bacterium CG_4_10_14_0_2_um_filter_33_14</name>
    <dbReference type="NCBI Taxonomy" id="1974636"/>
    <lineage>
        <taxon>Bacteria</taxon>
        <taxon>Candidatus Magasanikiibacteriota</taxon>
    </lineage>
</organism>
<dbReference type="Proteomes" id="UP000231453">
    <property type="component" value="Unassembled WGS sequence"/>
</dbReference>
<evidence type="ECO:0000313" key="4">
    <source>
        <dbReference type="Proteomes" id="UP000231453"/>
    </source>
</evidence>
<protein>
    <submittedName>
        <fullName evidence="3">Uncharacterized protein</fullName>
    </submittedName>
</protein>
<feature type="non-terminal residue" evidence="3">
    <location>
        <position position="1"/>
    </location>
</feature>
<feature type="compositionally biased region" description="Basic and acidic residues" evidence="1">
    <location>
        <begin position="653"/>
        <end position="670"/>
    </location>
</feature>
<evidence type="ECO:0000313" key="3">
    <source>
        <dbReference type="EMBL" id="PIZ95123.1"/>
    </source>
</evidence>
<feature type="transmembrane region" description="Helical" evidence="2">
    <location>
        <begin position="41"/>
        <end position="64"/>
    </location>
</feature>
<gene>
    <name evidence="3" type="ORF">COX80_05020</name>
</gene>
<feature type="region of interest" description="Disordered" evidence="1">
    <location>
        <begin position="316"/>
        <end position="343"/>
    </location>
</feature>